<feature type="coiled-coil region" evidence="1">
    <location>
        <begin position="245"/>
        <end position="272"/>
    </location>
</feature>
<organism evidence="2 3">
    <name type="scientific">Marmota marmota marmota</name>
    <name type="common">Alpine marmot</name>
    <dbReference type="NCBI Taxonomy" id="9994"/>
    <lineage>
        <taxon>Eukaryota</taxon>
        <taxon>Metazoa</taxon>
        <taxon>Chordata</taxon>
        <taxon>Craniata</taxon>
        <taxon>Vertebrata</taxon>
        <taxon>Euteleostomi</taxon>
        <taxon>Mammalia</taxon>
        <taxon>Eutheria</taxon>
        <taxon>Euarchontoglires</taxon>
        <taxon>Glires</taxon>
        <taxon>Rodentia</taxon>
        <taxon>Sciuromorpha</taxon>
        <taxon>Sciuridae</taxon>
        <taxon>Xerinae</taxon>
        <taxon>Marmotini</taxon>
        <taxon>Marmota</taxon>
    </lineage>
</organism>
<evidence type="ECO:0008006" key="4">
    <source>
        <dbReference type="Google" id="ProtNLM"/>
    </source>
</evidence>
<dbReference type="Ensembl" id="ENSMMMT00000010484.1">
    <property type="protein sequence ID" value="ENSMMMP00000009180.1"/>
    <property type="gene ID" value="ENSMMMG00000008208.1"/>
</dbReference>
<evidence type="ECO:0000313" key="2">
    <source>
        <dbReference type="Ensembl" id="ENSMMMP00000009180.1"/>
    </source>
</evidence>
<reference evidence="2" key="2">
    <citation type="submission" date="2025-09" db="UniProtKB">
        <authorList>
            <consortium name="Ensembl"/>
        </authorList>
    </citation>
    <scope>IDENTIFICATION</scope>
</reference>
<name>A0A8C5Z8J7_MARMA</name>
<dbReference type="PANTHER" id="PTHR35088:SF1">
    <property type="entry name" value="COILED-COIL DOMAIN-CONTAINING PROTEIN 178"/>
    <property type="match status" value="1"/>
</dbReference>
<dbReference type="GeneTree" id="ENSGT00390000012215"/>
<reference evidence="2" key="1">
    <citation type="submission" date="2025-08" db="UniProtKB">
        <authorList>
            <consortium name="Ensembl"/>
        </authorList>
    </citation>
    <scope>IDENTIFICATION</scope>
</reference>
<keyword evidence="1" id="KW-0175">Coiled coil</keyword>
<keyword evidence="3" id="KW-1185">Reference proteome</keyword>
<evidence type="ECO:0000256" key="1">
    <source>
        <dbReference type="SAM" id="Coils"/>
    </source>
</evidence>
<protein>
    <recommendedName>
        <fullName evidence="4">Coiled-coil domain containing 178</fullName>
    </recommendedName>
</protein>
<feature type="coiled-coil region" evidence="1">
    <location>
        <begin position="31"/>
        <end position="79"/>
    </location>
</feature>
<evidence type="ECO:0000313" key="3">
    <source>
        <dbReference type="Proteomes" id="UP000694407"/>
    </source>
</evidence>
<dbReference type="Proteomes" id="UP000694407">
    <property type="component" value="Unplaced"/>
</dbReference>
<proteinExistence type="predicted"/>
<sequence>ISALLLDLDCKFCLGLQPLICLKSTFYIQVMEMFRQVHETLEEAKDAFENAKLKAKQAKEEMEKDISCDKASIENYKKDLVKLNNLFICYSTSIKNTNIHIEEKQEIMNETLKETKSSKEEMAALSKTLADLKQLYEDQCLKQNGYRQQYLEVLNKFYASKSTWNIELSNLKKDFSEISIAHSQAAEERSRLLLDLDNITKEIIVSKRRKNEYEMEIQSLLKMKAKNEEFLKYLYKEAYHIGSHFHLAKYRVEDLEDKIAEARRKFKAREDFLKRRIRNQMTTGMIIQNKIYSVQENQLIEKKELLKERAVYALALQEILEPLLILDNDSVQLKLLHEEQSQLLNDIVVKRDFVRKKVEKTKKKLRRKGKKTRVALMETEVRNEISKSLNLQFLCNFLVVRYKRENAQNIFEHFIEKKKLCEERIFDEDKKFTVLFETRQKTLEDIKVNNALEENLHLAQEYQKLLEIFLVEKDKFFNIYSRKLSIDASVRDKKELCQLQRKLHKQWQEYFKLVVLFSQIQLDKFQAESQEGIQKILAVQDESANLIQHIQDFFQSLTDGPCEDDG</sequence>
<dbReference type="PANTHER" id="PTHR35088">
    <property type="entry name" value="COILED-COIL DOMAIN-CONTAINING PROTEIN 178"/>
    <property type="match status" value="1"/>
</dbReference>
<accession>A0A8C5Z8J7</accession>
<dbReference type="InterPro" id="IPR038826">
    <property type="entry name" value="CCDC178"/>
</dbReference>
<dbReference type="AlphaFoldDB" id="A0A8C5Z8J7"/>